<reference evidence="1" key="1">
    <citation type="submission" date="2024-02" db="EMBL/GenBank/DDBJ databases">
        <title>Metagenome Assembled Genome of Zalaria obscura JY119.</title>
        <authorList>
            <person name="Vighnesh L."/>
            <person name="Jagadeeshwari U."/>
            <person name="Venkata Ramana C."/>
            <person name="Sasikala C."/>
        </authorList>
    </citation>
    <scope>NUCLEOTIDE SEQUENCE</scope>
    <source>
        <strain evidence="1">JY119</strain>
    </source>
</reference>
<comment type="caution">
    <text evidence="1">The sequence shown here is derived from an EMBL/GenBank/DDBJ whole genome shotgun (WGS) entry which is preliminary data.</text>
</comment>
<keyword evidence="2" id="KW-1185">Reference proteome</keyword>
<accession>A0ACC3SK80</accession>
<gene>
    <name evidence="1" type="ORF">M8818_003044</name>
</gene>
<dbReference type="Proteomes" id="UP001320706">
    <property type="component" value="Unassembled WGS sequence"/>
</dbReference>
<evidence type="ECO:0000313" key="2">
    <source>
        <dbReference type="Proteomes" id="UP001320706"/>
    </source>
</evidence>
<name>A0ACC3SK80_9PEZI</name>
<organism evidence="1 2">
    <name type="scientific">Zalaria obscura</name>
    <dbReference type="NCBI Taxonomy" id="2024903"/>
    <lineage>
        <taxon>Eukaryota</taxon>
        <taxon>Fungi</taxon>
        <taxon>Dikarya</taxon>
        <taxon>Ascomycota</taxon>
        <taxon>Pezizomycotina</taxon>
        <taxon>Dothideomycetes</taxon>
        <taxon>Dothideomycetidae</taxon>
        <taxon>Dothideales</taxon>
        <taxon>Zalariaceae</taxon>
        <taxon>Zalaria</taxon>
    </lineage>
</organism>
<evidence type="ECO:0000313" key="1">
    <source>
        <dbReference type="EMBL" id="KAK8212879.1"/>
    </source>
</evidence>
<dbReference type="EMBL" id="JAMKPW020000012">
    <property type="protein sequence ID" value="KAK8212879.1"/>
    <property type="molecule type" value="Genomic_DNA"/>
</dbReference>
<protein>
    <submittedName>
        <fullName evidence="1">Uncharacterized protein</fullName>
    </submittedName>
</protein>
<proteinExistence type="predicted"/>
<sequence length="280" mass="30802">MNSIISDVYIPALKLYYPSGFEEMQGIADGSEVTLEDVVLLNSRYDLARLGDTPGIEPVSTDQGLPDGEDIANECTSAVLYHEATPTGEMITAQNWDMSARLWENDCILYLEVHPDPSENKPSMFLVTEAGQLGRSGMNSAGMGVTANSLMSTDDYIPVPYRDAHGTLHQKIRAHAQKGQLSTERLIESLADHMSYPEALCVHPDRNPVDAVIEHLPGYPFRSNSATVACVIYNLTRKEIKVCKGPPCQGDFQTFKLEGPKGNKIGSQKLPEQVDRPEHP</sequence>